<dbReference type="OrthoDB" id="67403at2"/>
<protein>
    <recommendedName>
        <fullName evidence="3">DUF1440 domain-containing protein</fullName>
    </recommendedName>
</protein>
<comment type="caution">
    <text evidence="1">The sequence shown here is derived from an EMBL/GenBank/DDBJ whole genome shotgun (WGS) entry which is preliminary data.</text>
</comment>
<gene>
    <name evidence="1" type="ORF">NS334_09315</name>
</gene>
<organism evidence="1 2">
    <name type="scientific">Sphingomonas endophytica</name>
    <dbReference type="NCBI Taxonomy" id="869719"/>
    <lineage>
        <taxon>Bacteria</taxon>
        <taxon>Pseudomonadati</taxon>
        <taxon>Pseudomonadota</taxon>
        <taxon>Alphaproteobacteria</taxon>
        <taxon>Sphingomonadales</taxon>
        <taxon>Sphingomonadaceae</taxon>
        <taxon>Sphingomonas</taxon>
    </lineage>
</organism>
<evidence type="ECO:0000313" key="1">
    <source>
        <dbReference type="EMBL" id="KTT72350.1"/>
    </source>
</evidence>
<dbReference type="PATRIC" id="fig|869719.3.peg.1569"/>
<evidence type="ECO:0000313" key="2">
    <source>
        <dbReference type="Proteomes" id="UP000074310"/>
    </source>
</evidence>
<sequence length="157" mass="15904">MPSLLTTALIGVGAGLAASFVMDRFQDVAAPAFGMDGGDDDPATVKAADTISQAVEGRPVTQKHRALAGSAMHYALGAAIGGGYALAVRRWPALARGWGVPAGLSTMLLLDDVLVPAAGWGPWPRAEVPGNAYGLASHLVFGVSMEAARRAGGALPV</sequence>
<dbReference type="AlphaFoldDB" id="A0A147I2Z3"/>
<evidence type="ECO:0008006" key="3">
    <source>
        <dbReference type="Google" id="ProtNLM"/>
    </source>
</evidence>
<name>A0A147I2Z3_9SPHN</name>
<dbReference type="Proteomes" id="UP000074310">
    <property type="component" value="Unassembled WGS sequence"/>
</dbReference>
<dbReference type="EMBL" id="LDTB01000027">
    <property type="protein sequence ID" value="KTT72350.1"/>
    <property type="molecule type" value="Genomic_DNA"/>
</dbReference>
<accession>A0A147I2Z3</accession>
<keyword evidence="2" id="KW-1185">Reference proteome</keyword>
<dbReference type="RefSeq" id="WP_058755699.1">
    <property type="nucleotide sequence ID" value="NZ_LDTB01000027.1"/>
</dbReference>
<reference evidence="1 2" key="1">
    <citation type="journal article" date="2016" name="Front. Microbiol.">
        <title>Genomic Resource of Rice Seed Associated Bacteria.</title>
        <authorList>
            <person name="Midha S."/>
            <person name="Bansal K."/>
            <person name="Sharma S."/>
            <person name="Kumar N."/>
            <person name="Patil P.P."/>
            <person name="Chaudhry V."/>
            <person name="Patil P.B."/>
        </authorList>
    </citation>
    <scope>NUCLEOTIDE SEQUENCE [LARGE SCALE GENOMIC DNA]</scope>
    <source>
        <strain evidence="1 2">NS334</strain>
    </source>
</reference>
<proteinExistence type="predicted"/>